<comment type="caution">
    <text evidence="2">The sequence shown here is derived from an EMBL/GenBank/DDBJ whole genome shotgun (WGS) entry which is preliminary data.</text>
</comment>
<dbReference type="AlphaFoldDB" id="A0A4S8QSR9"/>
<sequence length="224" mass="25867">MSHPTWETDCRTCVQWRPEDLQPEPTSIPRTRATISNSTCGNQDCVRISKLPTCTGGLEVCTTRVSIYACGEIKEEERFYRNCKLCRPKGHLYPATRPVRLSPIFAYLRRPMIKGVCENYYEHEEERKDRQIAAEMAIRAAEYKDRMQNERDQEAARKWQYDQSWQTGRPRSQRNVEAYGFPAPTYSGQQFAPPRWPDPRAPGPSVPRSAIDLSGCTVESYESH</sequence>
<protein>
    <submittedName>
        <fullName evidence="2">Uncharacterized protein</fullName>
    </submittedName>
</protein>
<feature type="compositionally biased region" description="Pro residues" evidence="1">
    <location>
        <begin position="194"/>
        <end position="205"/>
    </location>
</feature>
<dbReference type="Proteomes" id="UP000308671">
    <property type="component" value="Unassembled WGS sequence"/>
</dbReference>
<evidence type="ECO:0000256" key="1">
    <source>
        <dbReference type="SAM" id="MobiDB-lite"/>
    </source>
</evidence>
<reference evidence="2 3" key="1">
    <citation type="submission" date="2017-12" db="EMBL/GenBank/DDBJ databases">
        <title>Comparative genomics of Botrytis spp.</title>
        <authorList>
            <person name="Valero-Jimenez C.A."/>
            <person name="Tapia P."/>
            <person name="Veloso J."/>
            <person name="Silva-Moreno E."/>
            <person name="Staats M."/>
            <person name="Valdes J.H."/>
            <person name="Van Kan J.A.L."/>
        </authorList>
    </citation>
    <scope>NUCLEOTIDE SEQUENCE [LARGE SCALE GENOMIC DNA]</scope>
    <source>
        <strain evidence="2 3">MUCL435</strain>
    </source>
</reference>
<accession>A0A4S8QSR9</accession>
<evidence type="ECO:0000313" key="2">
    <source>
        <dbReference type="EMBL" id="THV46435.1"/>
    </source>
</evidence>
<dbReference type="EMBL" id="PQXL01000386">
    <property type="protein sequence ID" value="THV46435.1"/>
    <property type="molecule type" value="Genomic_DNA"/>
</dbReference>
<feature type="region of interest" description="Disordered" evidence="1">
    <location>
        <begin position="179"/>
        <end position="224"/>
    </location>
</feature>
<name>A0A4S8QSR9_9HELO</name>
<gene>
    <name evidence="2" type="ORF">BGAL_0386g00050</name>
</gene>
<keyword evidence="3" id="KW-1185">Reference proteome</keyword>
<organism evidence="2 3">
    <name type="scientific">Botrytis galanthina</name>
    <dbReference type="NCBI Taxonomy" id="278940"/>
    <lineage>
        <taxon>Eukaryota</taxon>
        <taxon>Fungi</taxon>
        <taxon>Dikarya</taxon>
        <taxon>Ascomycota</taxon>
        <taxon>Pezizomycotina</taxon>
        <taxon>Leotiomycetes</taxon>
        <taxon>Helotiales</taxon>
        <taxon>Sclerotiniaceae</taxon>
        <taxon>Botrytis</taxon>
    </lineage>
</organism>
<dbReference type="OrthoDB" id="3553390at2759"/>
<evidence type="ECO:0000313" key="3">
    <source>
        <dbReference type="Proteomes" id="UP000308671"/>
    </source>
</evidence>
<proteinExistence type="predicted"/>